<keyword evidence="11" id="KW-1185">Reference proteome</keyword>
<evidence type="ECO:0000256" key="2">
    <source>
        <dbReference type="ARBA" id="ARBA00006236"/>
    </source>
</evidence>
<dbReference type="Pfam" id="PF07690">
    <property type="entry name" value="MFS_1"/>
    <property type="match status" value="1"/>
</dbReference>
<evidence type="ECO:0000256" key="8">
    <source>
        <dbReference type="RuleBase" id="RU365088"/>
    </source>
</evidence>
<gene>
    <name evidence="10" type="ORF">HCZ30_07370</name>
</gene>
<keyword evidence="7 8" id="KW-0472">Membrane</keyword>
<dbReference type="SUPFAM" id="SSF103473">
    <property type="entry name" value="MFS general substrate transporter"/>
    <property type="match status" value="1"/>
</dbReference>
<evidence type="ECO:0000256" key="4">
    <source>
        <dbReference type="ARBA" id="ARBA00022475"/>
    </source>
</evidence>
<dbReference type="NCBIfam" id="TIGR00710">
    <property type="entry name" value="efflux_Bcr_CflA"/>
    <property type="match status" value="1"/>
</dbReference>
<dbReference type="PROSITE" id="PS00216">
    <property type="entry name" value="SUGAR_TRANSPORT_1"/>
    <property type="match status" value="1"/>
</dbReference>
<organism evidence="10 11">
    <name type="scientific">Marivivens donghaensis</name>
    <dbReference type="NCBI Taxonomy" id="1699413"/>
    <lineage>
        <taxon>Bacteria</taxon>
        <taxon>Pseudomonadati</taxon>
        <taxon>Pseudomonadota</taxon>
        <taxon>Alphaproteobacteria</taxon>
        <taxon>Rhodobacterales</taxon>
        <taxon>Paracoccaceae</taxon>
        <taxon>Marivivens group</taxon>
        <taxon>Marivivens</taxon>
    </lineage>
</organism>
<dbReference type="InterPro" id="IPR020846">
    <property type="entry name" value="MFS_dom"/>
</dbReference>
<dbReference type="PROSITE" id="PS50850">
    <property type="entry name" value="MFS"/>
    <property type="match status" value="1"/>
</dbReference>
<evidence type="ECO:0000256" key="6">
    <source>
        <dbReference type="ARBA" id="ARBA00022989"/>
    </source>
</evidence>
<feature type="transmembrane region" description="Helical" evidence="8">
    <location>
        <begin position="347"/>
        <end position="368"/>
    </location>
</feature>
<evidence type="ECO:0000259" key="9">
    <source>
        <dbReference type="PROSITE" id="PS50850"/>
    </source>
</evidence>
<evidence type="ECO:0000256" key="7">
    <source>
        <dbReference type="ARBA" id="ARBA00023136"/>
    </source>
</evidence>
<evidence type="ECO:0000256" key="3">
    <source>
        <dbReference type="ARBA" id="ARBA00022448"/>
    </source>
</evidence>
<feature type="transmembrane region" description="Helical" evidence="8">
    <location>
        <begin position="140"/>
        <end position="162"/>
    </location>
</feature>
<evidence type="ECO:0000256" key="5">
    <source>
        <dbReference type="ARBA" id="ARBA00022692"/>
    </source>
</evidence>
<keyword evidence="4" id="KW-1003">Cell membrane</keyword>
<feature type="transmembrane region" description="Helical" evidence="8">
    <location>
        <begin position="253"/>
        <end position="270"/>
    </location>
</feature>
<feature type="domain" description="Major facilitator superfamily (MFS) profile" evidence="9">
    <location>
        <begin position="17"/>
        <end position="400"/>
    </location>
</feature>
<name>A0ABX0W057_9RHOB</name>
<feature type="transmembrane region" description="Helical" evidence="8">
    <location>
        <begin position="282"/>
        <end position="302"/>
    </location>
</feature>
<keyword evidence="6 8" id="KW-1133">Transmembrane helix</keyword>
<comment type="subcellular location">
    <subcellularLocation>
        <location evidence="8">Cell inner membrane</location>
        <topology evidence="8">Multi-pass membrane protein</topology>
    </subcellularLocation>
    <subcellularLocation>
        <location evidence="1">Cell membrane</location>
        <topology evidence="1">Multi-pass membrane protein</topology>
    </subcellularLocation>
</comment>
<feature type="transmembrane region" description="Helical" evidence="8">
    <location>
        <begin position="308"/>
        <end position="326"/>
    </location>
</feature>
<dbReference type="EMBL" id="JAATOP010000004">
    <property type="protein sequence ID" value="NIY72253.1"/>
    <property type="molecule type" value="Genomic_DNA"/>
</dbReference>
<evidence type="ECO:0000313" key="10">
    <source>
        <dbReference type="EMBL" id="NIY72253.1"/>
    </source>
</evidence>
<dbReference type="InterPro" id="IPR011701">
    <property type="entry name" value="MFS"/>
</dbReference>
<feature type="transmembrane region" description="Helical" evidence="8">
    <location>
        <begin position="21"/>
        <end position="46"/>
    </location>
</feature>
<dbReference type="InterPro" id="IPR036259">
    <property type="entry name" value="MFS_trans_sf"/>
</dbReference>
<keyword evidence="3 8" id="KW-0813">Transport</keyword>
<comment type="caution">
    <text evidence="10">The sequence shown here is derived from an EMBL/GenBank/DDBJ whole genome shotgun (WGS) entry which is preliminary data.</text>
</comment>
<feature type="transmembrane region" description="Helical" evidence="8">
    <location>
        <begin position="52"/>
        <end position="71"/>
    </location>
</feature>
<keyword evidence="5 8" id="KW-0812">Transmembrane</keyword>
<evidence type="ECO:0000313" key="11">
    <source>
        <dbReference type="Proteomes" id="UP000709466"/>
    </source>
</evidence>
<dbReference type="CDD" id="cd17320">
    <property type="entry name" value="MFS_MdfA_MDR_like"/>
    <property type="match status" value="1"/>
</dbReference>
<accession>A0ABX0W057</accession>
<dbReference type="InterPro" id="IPR004812">
    <property type="entry name" value="Efflux_drug-R_Bcr/CmlA"/>
</dbReference>
<evidence type="ECO:0000256" key="1">
    <source>
        <dbReference type="ARBA" id="ARBA00004651"/>
    </source>
</evidence>
<keyword evidence="8" id="KW-0997">Cell inner membrane</keyword>
<dbReference type="Proteomes" id="UP000709466">
    <property type="component" value="Unassembled WGS sequence"/>
</dbReference>
<dbReference type="RefSeq" id="WP_167637636.1">
    <property type="nucleotide sequence ID" value="NZ_JAATOP010000004.1"/>
</dbReference>
<sequence length="408" mass="42781">MTKIPEVRFLDRTTPPTTITLVLLAGVSALNMSIFLPSLSGMTAYFDTTYSVMQIAVSGYFLCTAILQLIIGPLSDRIGRRPVILGSLALFVLGTVGAIFAPNIWVFLLCRIIQASVASCMALSRAVVRDVYPTDQAASRIGYVTMGMSIVPMIGPVIGGGLDELFDWRASFVFLAISAGAILALTYRDLGETSRSQGMSMGQQFAQYPLLLKSVRFWGYVACTSFCAGAFYALLGGASYVAENVYSLSPRDAGLALGMPALGYFFGNYLSGRYAVKYGINALSLAGCILSLISLLISAALVSHGHDTPLVFFGMISIMGLGNGLTMPNATTGSLSIKPEIAGTASGLATAIMMGSGAMMSALASSMLSGDNAAFTLASIMAASAAASLVSILLVIWRERQQGLSAAI</sequence>
<feature type="transmembrane region" description="Helical" evidence="8">
    <location>
        <begin position="106"/>
        <end position="128"/>
    </location>
</feature>
<dbReference type="PANTHER" id="PTHR43124:SF3">
    <property type="entry name" value="CHLORAMPHENICOL EFFLUX PUMP RV0191"/>
    <property type="match status" value="1"/>
</dbReference>
<reference evidence="10 11" key="1">
    <citation type="submission" date="2020-03" db="EMBL/GenBank/DDBJ databases">
        <title>Bacterial isolates of synthetic phycosphere.</title>
        <authorList>
            <person name="Fu H."/>
            <person name="Moran M.A."/>
        </authorList>
    </citation>
    <scope>NUCLEOTIDE SEQUENCE [LARGE SCALE GENOMIC DNA]</scope>
    <source>
        <strain evidence="10 11">HF1</strain>
    </source>
</reference>
<dbReference type="PANTHER" id="PTHR43124">
    <property type="entry name" value="PURINE EFFLUX PUMP PBUE"/>
    <property type="match status" value="1"/>
</dbReference>
<proteinExistence type="inferred from homology"/>
<dbReference type="InterPro" id="IPR005829">
    <property type="entry name" value="Sugar_transporter_CS"/>
</dbReference>
<feature type="transmembrane region" description="Helical" evidence="8">
    <location>
        <begin position="374"/>
        <end position="397"/>
    </location>
</feature>
<feature type="transmembrane region" description="Helical" evidence="8">
    <location>
        <begin position="83"/>
        <end position="100"/>
    </location>
</feature>
<feature type="transmembrane region" description="Helical" evidence="8">
    <location>
        <begin position="168"/>
        <end position="187"/>
    </location>
</feature>
<dbReference type="InterPro" id="IPR050189">
    <property type="entry name" value="MFS_Efflux_Transporters"/>
</dbReference>
<protein>
    <recommendedName>
        <fullName evidence="8">Bcr/CflA family efflux transporter</fullName>
    </recommendedName>
</protein>
<dbReference type="Gene3D" id="1.20.1720.10">
    <property type="entry name" value="Multidrug resistance protein D"/>
    <property type="match status" value="1"/>
</dbReference>
<feature type="transmembrane region" description="Helical" evidence="8">
    <location>
        <begin position="217"/>
        <end position="241"/>
    </location>
</feature>
<comment type="similarity">
    <text evidence="2 8">Belongs to the major facilitator superfamily. Bcr/CmlA family.</text>
</comment>